<keyword evidence="2" id="KW-1185">Reference proteome</keyword>
<evidence type="ECO:0000313" key="1">
    <source>
        <dbReference type="EMBL" id="CAL1410483.1"/>
    </source>
</evidence>
<organism evidence="1 2">
    <name type="scientific">Linum trigynum</name>
    <dbReference type="NCBI Taxonomy" id="586398"/>
    <lineage>
        <taxon>Eukaryota</taxon>
        <taxon>Viridiplantae</taxon>
        <taxon>Streptophyta</taxon>
        <taxon>Embryophyta</taxon>
        <taxon>Tracheophyta</taxon>
        <taxon>Spermatophyta</taxon>
        <taxon>Magnoliopsida</taxon>
        <taxon>eudicotyledons</taxon>
        <taxon>Gunneridae</taxon>
        <taxon>Pentapetalae</taxon>
        <taxon>rosids</taxon>
        <taxon>fabids</taxon>
        <taxon>Malpighiales</taxon>
        <taxon>Linaceae</taxon>
        <taxon>Linum</taxon>
    </lineage>
</organism>
<name>A0AAV2GL87_9ROSI</name>
<sequence>MRSSSRPRRRGGSDRLCICQSVFEGIVVGVEFEPLRSNSILILGGQAEMSGAEAGVALGLVELELDGLLGVGVLLDGGVCRRSVGIEYVVGGSEGDGVREVLDGGGVIAGG</sequence>
<reference evidence="1 2" key="1">
    <citation type="submission" date="2024-04" db="EMBL/GenBank/DDBJ databases">
        <authorList>
            <person name="Fracassetti M."/>
        </authorList>
    </citation>
    <scope>NUCLEOTIDE SEQUENCE [LARGE SCALE GENOMIC DNA]</scope>
</reference>
<dbReference type="Proteomes" id="UP001497516">
    <property type="component" value="Chromosome 9"/>
</dbReference>
<dbReference type="EMBL" id="OZ034822">
    <property type="protein sequence ID" value="CAL1410483.1"/>
    <property type="molecule type" value="Genomic_DNA"/>
</dbReference>
<evidence type="ECO:0000313" key="2">
    <source>
        <dbReference type="Proteomes" id="UP001497516"/>
    </source>
</evidence>
<proteinExistence type="predicted"/>
<accession>A0AAV2GL87</accession>
<protein>
    <submittedName>
        <fullName evidence="1">Uncharacterized protein</fullName>
    </submittedName>
</protein>
<gene>
    <name evidence="1" type="ORF">LTRI10_LOCUS49903</name>
</gene>
<dbReference type="AlphaFoldDB" id="A0AAV2GL87"/>